<reference evidence="1" key="1">
    <citation type="submission" date="2016-03" db="EMBL/GenBank/DDBJ databases">
        <title>The evolution of Pseudomonas syringae pv. actinidiae in New Zealand.</title>
        <authorList>
            <person name="Taiaroa G."/>
            <person name="Poulter R.T.M."/>
            <person name="Lamont I."/>
            <person name="Stockwell P."/>
            <person name="Butler M.I."/>
        </authorList>
    </citation>
    <scope>NUCLEOTIDE SEQUENCE</scope>
    <source>
        <strain evidence="1">SR121</strain>
    </source>
</reference>
<dbReference type="AlphaFoldDB" id="A0A2P0QIQ4"/>
<evidence type="ECO:0000313" key="1">
    <source>
        <dbReference type="EMBL" id="ARO45559.1"/>
    </source>
</evidence>
<sequence length="39" mass="4304">MGLYPYQNHAYPQFSLVPIVPIECGAAIVSNTPKVVWIS</sequence>
<organism evidence="1">
    <name type="scientific">Pseudomonas syringae pv. actinidiae</name>
    <dbReference type="NCBI Taxonomy" id="103796"/>
    <lineage>
        <taxon>Bacteria</taxon>
        <taxon>Pseudomonadati</taxon>
        <taxon>Pseudomonadota</taxon>
        <taxon>Gammaproteobacteria</taxon>
        <taxon>Pseudomonadales</taxon>
        <taxon>Pseudomonadaceae</taxon>
        <taxon>Pseudomonas</taxon>
        <taxon>Pseudomonas syringae</taxon>
    </lineage>
</organism>
<proteinExistence type="predicted"/>
<accession>A0A2P0QIQ4</accession>
<name>A0A2P0QIQ4_PSESF</name>
<protein>
    <submittedName>
        <fullName evidence="1">Uncharacterized protein</fullName>
    </submittedName>
</protein>
<dbReference type="EMBL" id="KX009066">
    <property type="protein sequence ID" value="ARO45559.1"/>
    <property type="molecule type" value="Genomic_DNA"/>
</dbReference>